<dbReference type="SUPFAM" id="SSF103473">
    <property type="entry name" value="MFS general substrate transporter"/>
    <property type="match status" value="1"/>
</dbReference>
<dbReference type="Proteomes" id="UP000633205">
    <property type="component" value="Unassembled WGS sequence"/>
</dbReference>
<keyword evidence="5 7" id="KW-1133">Transmembrane helix</keyword>
<accession>A0A916Y2L5</accession>
<name>A0A916Y2L5_9MICO</name>
<dbReference type="CDD" id="cd06173">
    <property type="entry name" value="MFS_MefA_like"/>
    <property type="match status" value="1"/>
</dbReference>
<proteinExistence type="predicted"/>
<feature type="transmembrane region" description="Helical" evidence="7">
    <location>
        <begin position="305"/>
        <end position="327"/>
    </location>
</feature>
<dbReference type="InterPro" id="IPR020846">
    <property type="entry name" value="MFS_dom"/>
</dbReference>
<feature type="transmembrane region" description="Helical" evidence="7">
    <location>
        <begin position="165"/>
        <end position="189"/>
    </location>
</feature>
<feature type="transmembrane region" description="Helical" evidence="7">
    <location>
        <begin position="77"/>
        <end position="97"/>
    </location>
</feature>
<comment type="subcellular location">
    <subcellularLocation>
        <location evidence="1">Cell membrane</location>
        <topology evidence="1">Multi-pass membrane protein</topology>
    </subcellularLocation>
</comment>
<evidence type="ECO:0000256" key="4">
    <source>
        <dbReference type="ARBA" id="ARBA00022692"/>
    </source>
</evidence>
<comment type="caution">
    <text evidence="9">The sequence shown here is derived from an EMBL/GenBank/DDBJ whole genome shotgun (WGS) entry which is preliminary data.</text>
</comment>
<keyword evidence="3" id="KW-1003">Cell membrane</keyword>
<feature type="transmembrane region" description="Helical" evidence="7">
    <location>
        <begin position="217"/>
        <end position="238"/>
    </location>
</feature>
<feature type="transmembrane region" description="Helical" evidence="7">
    <location>
        <begin position="250"/>
        <end position="272"/>
    </location>
</feature>
<feature type="domain" description="Major facilitator superfamily (MFS) profile" evidence="8">
    <location>
        <begin position="171"/>
        <end position="401"/>
    </location>
</feature>
<organism evidence="9 10">
    <name type="scientific">Microbacterium faecale</name>
    <dbReference type="NCBI Taxonomy" id="1804630"/>
    <lineage>
        <taxon>Bacteria</taxon>
        <taxon>Bacillati</taxon>
        <taxon>Actinomycetota</taxon>
        <taxon>Actinomycetes</taxon>
        <taxon>Micrococcales</taxon>
        <taxon>Microbacteriaceae</taxon>
        <taxon>Microbacterium</taxon>
    </lineage>
</organism>
<feature type="transmembrane region" description="Helical" evidence="7">
    <location>
        <begin position="279"/>
        <end position="299"/>
    </location>
</feature>
<keyword evidence="10" id="KW-1185">Reference proteome</keyword>
<dbReference type="PANTHER" id="PTHR23513">
    <property type="entry name" value="INTEGRAL MEMBRANE EFFLUX PROTEIN-RELATED"/>
    <property type="match status" value="1"/>
</dbReference>
<keyword evidence="4 7" id="KW-0812">Transmembrane</keyword>
<dbReference type="RefSeq" id="WP_188710785.1">
    <property type="nucleotide sequence ID" value="NZ_BMHO01000001.1"/>
</dbReference>
<dbReference type="PROSITE" id="PS50850">
    <property type="entry name" value="MFS"/>
    <property type="match status" value="1"/>
</dbReference>
<reference evidence="9" key="2">
    <citation type="submission" date="2020-09" db="EMBL/GenBank/DDBJ databases">
        <authorList>
            <person name="Sun Q."/>
            <person name="Zhou Y."/>
        </authorList>
    </citation>
    <scope>NUCLEOTIDE SEQUENCE</scope>
    <source>
        <strain evidence="9">CGMCC 1.15152</strain>
    </source>
</reference>
<keyword evidence="6 7" id="KW-0472">Membrane</keyword>
<feature type="transmembrane region" description="Helical" evidence="7">
    <location>
        <begin position="368"/>
        <end position="387"/>
    </location>
</feature>
<reference evidence="9" key="1">
    <citation type="journal article" date="2014" name="Int. J. Syst. Evol. Microbiol.">
        <title>Complete genome sequence of Corynebacterium casei LMG S-19264T (=DSM 44701T), isolated from a smear-ripened cheese.</title>
        <authorList>
            <consortium name="US DOE Joint Genome Institute (JGI-PGF)"/>
            <person name="Walter F."/>
            <person name="Albersmeier A."/>
            <person name="Kalinowski J."/>
            <person name="Ruckert C."/>
        </authorList>
    </citation>
    <scope>NUCLEOTIDE SEQUENCE</scope>
    <source>
        <strain evidence="9">CGMCC 1.15152</strain>
    </source>
</reference>
<evidence type="ECO:0000256" key="3">
    <source>
        <dbReference type="ARBA" id="ARBA00022475"/>
    </source>
</evidence>
<feature type="transmembrane region" description="Helical" evidence="7">
    <location>
        <begin position="44"/>
        <end position="65"/>
    </location>
</feature>
<dbReference type="EMBL" id="BMHO01000001">
    <property type="protein sequence ID" value="GGD28452.1"/>
    <property type="molecule type" value="Genomic_DNA"/>
</dbReference>
<dbReference type="InterPro" id="IPR010290">
    <property type="entry name" value="TM_effector"/>
</dbReference>
<sequence>MGVFRPFRQRSFSLFFTGQVASNVGLWFQNLALQLVVLGATGSAQALSGVTVAQFLPIFLLGVPAGRLADRIRPRTILIVTSILAACVAVCVAFVVAGDDPQLWQIYALIGVFGTVQAFERVAGQTIIYELVGPKTHPGAVSISTIAIAAARSVGPGLAGLAFQALGAPACMLLNAASYLLAGTMLLLIRRRDLHARVTRGSGPAVRLTDFLRDRSISTLLIVNVVIALFALNFGLVLTSIVDLSFGGDAASVGFVHALNAVGAIAGGILAAARPAIGVRSLIVALAVFSGALFVNAAAPTLGVFLAVSPLLGFGIGCYQGVLNAAAQSSAPPEAIGRLMSLVTLGNFGMTPFGALFMGWVIDASSGRVSLLVGGLTALLCTVFVALRAPRDGGGRTVPHG</sequence>
<evidence type="ECO:0000256" key="7">
    <source>
        <dbReference type="SAM" id="Phobius"/>
    </source>
</evidence>
<dbReference type="GO" id="GO:0022857">
    <property type="term" value="F:transmembrane transporter activity"/>
    <property type="evidence" value="ECO:0007669"/>
    <property type="project" value="InterPro"/>
</dbReference>
<feature type="transmembrane region" description="Helical" evidence="7">
    <location>
        <begin position="12"/>
        <end position="32"/>
    </location>
</feature>
<dbReference type="Pfam" id="PF05977">
    <property type="entry name" value="MFS_3"/>
    <property type="match status" value="1"/>
</dbReference>
<dbReference type="PANTHER" id="PTHR23513:SF11">
    <property type="entry name" value="STAPHYLOFERRIN A TRANSPORTER"/>
    <property type="match status" value="1"/>
</dbReference>
<dbReference type="AlphaFoldDB" id="A0A916Y2L5"/>
<keyword evidence="2" id="KW-0813">Transport</keyword>
<evidence type="ECO:0000256" key="2">
    <source>
        <dbReference type="ARBA" id="ARBA00022448"/>
    </source>
</evidence>
<evidence type="ECO:0000313" key="9">
    <source>
        <dbReference type="EMBL" id="GGD28452.1"/>
    </source>
</evidence>
<evidence type="ECO:0000256" key="1">
    <source>
        <dbReference type="ARBA" id="ARBA00004651"/>
    </source>
</evidence>
<dbReference type="GO" id="GO:0005886">
    <property type="term" value="C:plasma membrane"/>
    <property type="evidence" value="ECO:0007669"/>
    <property type="project" value="UniProtKB-SubCell"/>
</dbReference>
<feature type="transmembrane region" description="Helical" evidence="7">
    <location>
        <begin position="339"/>
        <end position="362"/>
    </location>
</feature>
<protein>
    <submittedName>
        <fullName evidence="9">MFS transporter</fullName>
    </submittedName>
</protein>
<evidence type="ECO:0000313" key="10">
    <source>
        <dbReference type="Proteomes" id="UP000633205"/>
    </source>
</evidence>
<gene>
    <name evidence="9" type="ORF">GCM10010915_05600</name>
</gene>
<dbReference type="Gene3D" id="1.20.1250.20">
    <property type="entry name" value="MFS general substrate transporter like domains"/>
    <property type="match status" value="1"/>
</dbReference>
<evidence type="ECO:0000256" key="5">
    <source>
        <dbReference type="ARBA" id="ARBA00022989"/>
    </source>
</evidence>
<evidence type="ECO:0000256" key="6">
    <source>
        <dbReference type="ARBA" id="ARBA00023136"/>
    </source>
</evidence>
<dbReference type="InterPro" id="IPR036259">
    <property type="entry name" value="MFS_trans_sf"/>
</dbReference>
<evidence type="ECO:0000259" key="8">
    <source>
        <dbReference type="PROSITE" id="PS50850"/>
    </source>
</evidence>